<dbReference type="Pfam" id="PF13181">
    <property type="entry name" value="TPR_8"/>
    <property type="match status" value="1"/>
</dbReference>
<dbReference type="PANTHER" id="PTHR44858:SF1">
    <property type="entry name" value="UDP-N-ACETYLGLUCOSAMINE--PEPTIDE N-ACETYLGLUCOSAMINYLTRANSFERASE SPINDLY-RELATED"/>
    <property type="match status" value="1"/>
</dbReference>
<evidence type="ECO:0000256" key="1">
    <source>
        <dbReference type="ARBA" id="ARBA00022737"/>
    </source>
</evidence>
<feature type="repeat" description="TPR" evidence="3">
    <location>
        <begin position="108"/>
        <end position="141"/>
    </location>
</feature>
<dbReference type="Gene3D" id="1.25.40.10">
    <property type="entry name" value="Tetratricopeptide repeat domain"/>
    <property type="match status" value="1"/>
</dbReference>
<dbReference type="SMART" id="SM00028">
    <property type="entry name" value="TPR"/>
    <property type="match status" value="3"/>
</dbReference>
<evidence type="ECO:0000256" key="3">
    <source>
        <dbReference type="PROSITE-ProRule" id="PRU00339"/>
    </source>
</evidence>
<evidence type="ECO:0000313" key="4">
    <source>
        <dbReference type="EMBL" id="HIU34042.1"/>
    </source>
</evidence>
<dbReference type="Proteomes" id="UP000824072">
    <property type="component" value="Unassembled WGS sequence"/>
</dbReference>
<dbReference type="InterPro" id="IPR050498">
    <property type="entry name" value="Ycf3"/>
</dbReference>
<dbReference type="InterPro" id="IPR011990">
    <property type="entry name" value="TPR-like_helical_dom_sf"/>
</dbReference>
<protein>
    <submittedName>
        <fullName evidence="4">Tetratricopeptide repeat protein</fullName>
    </submittedName>
</protein>
<keyword evidence="1" id="KW-0677">Repeat</keyword>
<organism evidence="4 5">
    <name type="scientific">Candidatus Pullichristensenella excrementigallinarum</name>
    <dbReference type="NCBI Taxonomy" id="2840907"/>
    <lineage>
        <taxon>Bacteria</taxon>
        <taxon>Bacillati</taxon>
        <taxon>Bacillota</taxon>
        <taxon>Clostridia</taxon>
        <taxon>Candidatus Pullichristensenella</taxon>
    </lineage>
</organism>
<gene>
    <name evidence="4" type="ORF">IAB02_05715</name>
</gene>
<dbReference type="AlphaFoldDB" id="A0A9D1ID95"/>
<reference evidence="4" key="1">
    <citation type="submission" date="2020-10" db="EMBL/GenBank/DDBJ databases">
        <authorList>
            <person name="Gilroy R."/>
        </authorList>
    </citation>
    <scope>NUCLEOTIDE SEQUENCE</scope>
    <source>
        <strain evidence="4">ChiHcec3-11533</strain>
    </source>
</reference>
<proteinExistence type="predicted"/>
<dbReference type="InterPro" id="IPR019734">
    <property type="entry name" value="TPR_rpt"/>
</dbReference>
<sequence>MSEVLKAPREMQDVRIAPSVEWSEEAKAAQKKALETPKCADAWMNLGLELRKQMLFREAIEAYSRGLACQPFHSMLYRHRGHALVNIGCYAMGASDFEMCLRIDPDNWSAWYHLGLSYHLMGEYALASEAYAQCLKRSYDDYHKICCTDWYCMTLMKMGKINQMREIASRITKDMVPGEAYGYFGRDLVYNGTNDPEQTLEQARKDNDHMFATGAYGIAVYYEYVLGDEKRAMEILHEIQQRNTVWSGFAEQAMELRLQGKAK</sequence>
<accession>A0A9D1ID95</accession>
<dbReference type="SUPFAM" id="SSF48452">
    <property type="entry name" value="TPR-like"/>
    <property type="match status" value="1"/>
</dbReference>
<dbReference type="PANTHER" id="PTHR44858">
    <property type="entry name" value="TETRATRICOPEPTIDE REPEAT PROTEIN 6"/>
    <property type="match status" value="1"/>
</dbReference>
<dbReference type="PROSITE" id="PS50005">
    <property type="entry name" value="TPR"/>
    <property type="match status" value="2"/>
</dbReference>
<evidence type="ECO:0000256" key="2">
    <source>
        <dbReference type="ARBA" id="ARBA00022803"/>
    </source>
</evidence>
<keyword evidence="2 3" id="KW-0802">TPR repeat</keyword>
<reference evidence="4" key="2">
    <citation type="journal article" date="2021" name="PeerJ">
        <title>Extensive microbial diversity within the chicken gut microbiome revealed by metagenomics and culture.</title>
        <authorList>
            <person name="Gilroy R."/>
            <person name="Ravi A."/>
            <person name="Getino M."/>
            <person name="Pursley I."/>
            <person name="Horton D.L."/>
            <person name="Alikhan N.F."/>
            <person name="Baker D."/>
            <person name="Gharbi K."/>
            <person name="Hall N."/>
            <person name="Watson M."/>
            <person name="Adriaenssens E.M."/>
            <person name="Foster-Nyarko E."/>
            <person name="Jarju S."/>
            <person name="Secka A."/>
            <person name="Antonio M."/>
            <person name="Oren A."/>
            <person name="Chaudhuri R.R."/>
            <person name="La Ragione R."/>
            <person name="Hildebrand F."/>
            <person name="Pallen M.J."/>
        </authorList>
    </citation>
    <scope>NUCLEOTIDE SEQUENCE</scope>
    <source>
        <strain evidence="4">ChiHcec3-11533</strain>
    </source>
</reference>
<name>A0A9D1ID95_9FIRM</name>
<comment type="caution">
    <text evidence="4">The sequence shown here is derived from an EMBL/GenBank/DDBJ whole genome shotgun (WGS) entry which is preliminary data.</text>
</comment>
<feature type="repeat" description="TPR" evidence="3">
    <location>
        <begin position="40"/>
        <end position="73"/>
    </location>
</feature>
<dbReference type="EMBL" id="DVMU01000126">
    <property type="protein sequence ID" value="HIU34042.1"/>
    <property type="molecule type" value="Genomic_DNA"/>
</dbReference>
<evidence type="ECO:0000313" key="5">
    <source>
        <dbReference type="Proteomes" id="UP000824072"/>
    </source>
</evidence>